<name>A0A1Y2H9P4_9FUNG</name>
<proteinExistence type="predicted"/>
<evidence type="ECO:0000313" key="2">
    <source>
        <dbReference type="Proteomes" id="UP000193411"/>
    </source>
</evidence>
<evidence type="ECO:0000313" key="1">
    <source>
        <dbReference type="EMBL" id="ORZ31308.1"/>
    </source>
</evidence>
<dbReference type="Proteomes" id="UP000193411">
    <property type="component" value="Unassembled WGS sequence"/>
</dbReference>
<accession>A0A1Y2H9P4</accession>
<sequence>MTVPGLIPHVFAVIATHIVRGGDSDGVISSIKRSFKQQRLANGDDRVLVAVRKRDLALRVAVKQMGSLWAAAPAAKTEEGDDMSLHVVYVAKLADVLTASSHQA</sequence>
<reference evidence="1 2" key="1">
    <citation type="submission" date="2016-07" db="EMBL/GenBank/DDBJ databases">
        <title>Pervasive Adenine N6-methylation of Active Genes in Fungi.</title>
        <authorList>
            <consortium name="DOE Joint Genome Institute"/>
            <person name="Mondo S.J."/>
            <person name="Dannebaum R.O."/>
            <person name="Kuo R.C."/>
            <person name="Labutti K."/>
            <person name="Haridas S."/>
            <person name="Kuo A."/>
            <person name="Salamov A."/>
            <person name="Ahrendt S.R."/>
            <person name="Lipzen A."/>
            <person name="Sullivan W."/>
            <person name="Andreopoulos W.B."/>
            <person name="Clum A."/>
            <person name="Lindquist E."/>
            <person name="Daum C."/>
            <person name="Ramamoorthy G.K."/>
            <person name="Gryganskyi A."/>
            <person name="Culley D."/>
            <person name="Magnuson J.K."/>
            <person name="James T.Y."/>
            <person name="O'Malley M.A."/>
            <person name="Stajich J.E."/>
            <person name="Spatafora J.W."/>
            <person name="Visel A."/>
            <person name="Grigoriev I.V."/>
        </authorList>
    </citation>
    <scope>NUCLEOTIDE SEQUENCE [LARGE SCALE GENOMIC DNA]</scope>
    <source>
        <strain evidence="1 2">PL171</strain>
    </source>
</reference>
<protein>
    <submittedName>
        <fullName evidence="1">Uncharacterized protein</fullName>
    </submittedName>
</protein>
<gene>
    <name evidence="1" type="ORF">BCR44DRAFT_1442633</name>
</gene>
<dbReference type="EMBL" id="MCFL01000062">
    <property type="protein sequence ID" value="ORZ31308.1"/>
    <property type="molecule type" value="Genomic_DNA"/>
</dbReference>
<keyword evidence="2" id="KW-1185">Reference proteome</keyword>
<organism evidence="1 2">
    <name type="scientific">Catenaria anguillulae PL171</name>
    <dbReference type="NCBI Taxonomy" id="765915"/>
    <lineage>
        <taxon>Eukaryota</taxon>
        <taxon>Fungi</taxon>
        <taxon>Fungi incertae sedis</taxon>
        <taxon>Blastocladiomycota</taxon>
        <taxon>Blastocladiomycetes</taxon>
        <taxon>Blastocladiales</taxon>
        <taxon>Catenariaceae</taxon>
        <taxon>Catenaria</taxon>
    </lineage>
</organism>
<dbReference type="AlphaFoldDB" id="A0A1Y2H9P4"/>
<comment type="caution">
    <text evidence="1">The sequence shown here is derived from an EMBL/GenBank/DDBJ whole genome shotgun (WGS) entry which is preliminary data.</text>
</comment>